<evidence type="ECO:0000256" key="6">
    <source>
        <dbReference type="ARBA" id="ARBA00022884"/>
    </source>
</evidence>
<dbReference type="GO" id="GO:0004519">
    <property type="term" value="F:endonuclease activity"/>
    <property type="evidence" value="ECO:0007669"/>
    <property type="project" value="UniProtKB-KW"/>
</dbReference>
<name>A0A0G0CWZ9_9BACT</name>
<evidence type="ECO:0000313" key="9">
    <source>
        <dbReference type="Proteomes" id="UP000033995"/>
    </source>
</evidence>
<evidence type="ECO:0000256" key="7">
    <source>
        <dbReference type="ARBA" id="ARBA00023016"/>
    </source>
</evidence>
<dbReference type="SUPFAM" id="SSF54786">
    <property type="entry name" value="YcfA/nrd intein domain"/>
    <property type="match status" value="1"/>
</dbReference>
<dbReference type="GO" id="GO:0003729">
    <property type="term" value="F:mRNA binding"/>
    <property type="evidence" value="ECO:0007669"/>
    <property type="project" value="InterPro"/>
</dbReference>
<organism evidence="8 9">
    <name type="scientific">Candidatus Woesebacteria bacterium GW2011_GWA2_33_28</name>
    <dbReference type="NCBI Taxonomy" id="1618561"/>
    <lineage>
        <taxon>Bacteria</taxon>
        <taxon>Candidatus Woeseibacteriota</taxon>
    </lineage>
</organism>
<comment type="caution">
    <text evidence="8">The sequence shown here is derived from an EMBL/GenBank/DDBJ whole genome shotgun (WGS) entry which is preliminary data.</text>
</comment>
<dbReference type="GO" id="GO:0016787">
    <property type="term" value="F:hydrolase activity"/>
    <property type="evidence" value="ECO:0007669"/>
    <property type="project" value="UniProtKB-KW"/>
</dbReference>
<keyword evidence="4" id="KW-0255">Endonuclease</keyword>
<comment type="similarity">
    <text evidence="1">Belongs to the HicA mRNA interferase family.</text>
</comment>
<evidence type="ECO:0000256" key="5">
    <source>
        <dbReference type="ARBA" id="ARBA00022801"/>
    </source>
</evidence>
<keyword evidence="5" id="KW-0378">Hydrolase</keyword>
<gene>
    <name evidence="8" type="ORF">UR38_C0002G0055</name>
</gene>
<evidence type="ECO:0008006" key="10">
    <source>
        <dbReference type="Google" id="ProtNLM"/>
    </source>
</evidence>
<evidence type="ECO:0000256" key="3">
    <source>
        <dbReference type="ARBA" id="ARBA00022722"/>
    </source>
</evidence>
<keyword evidence="6" id="KW-0694">RNA-binding</keyword>
<dbReference type="AlphaFoldDB" id="A0A0G0CWZ9"/>
<keyword evidence="7" id="KW-0346">Stress response</keyword>
<dbReference type="PANTHER" id="PTHR34873:SF3">
    <property type="entry name" value="ADDICTION MODULE TOXIN, HICA FAMILY"/>
    <property type="match status" value="1"/>
</dbReference>
<evidence type="ECO:0000313" key="8">
    <source>
        <dbReference type="EMBL" id="KKP47952.1"/>
    </source>
</evidence>
<dbReference type="InterPro" id="IPR038570">
    <property type="entry name" value="HicA_sf"/>
</dbReference>
<sequence>MPKMAVFNARKLIKILKKDGFRLSRTEGSHNIFYHSVKKVIVSVPVHKGSDLGRGITMSILKDAKIDI</sequence>
<dbReference type="Proteomes" id="UP000033995">
    <property type="component" value="Unassembled WGS sequence"/>
</dbReference>
<dbReference type="EMBL" id="LBOZ01000002">
    <property type="protein sequence ID" value="KKP47952.1"/>
    <property type="molecule type" value="Genomic_DNA"/>
</dbReference>
<evidence type="ECO:0000256" key="4">
    <source>
        <dbReference type="ARBA" id="ARBA00022759"/>
    </source>
</evidence>
<keyword evidence="2" id="KW-1277">Toxin-antitoxin system</keyword>
<dbReference type="InterPro" id="IPR012933">
    <property type="entry name" value="HicA_mRNA_interferase"/>
</dbReference>
<dbReference type="Gene3D" id="3.30.920.30">
    <property type="entry name" value="Hypothetical protein"/>
    <property type="match status" value="1"/>
</dbReference>
<accession>A0A0G0CWZ9</accession>
<reference evidence="8 9" key="1">
    <citation type="journal article" date="2015" name="Nature">
        <title>rRNA introns, odd ribosomes, and small enigmatic genomes across a large radiation of phyla.</title>
        <authorList>
            <person name="Brown C.T."/>
            <person name="Hug L.A."/>
            <person name="Thomas B.C."/>
            <person name="Sharon I."/>
            <person name="Castelle C.J."/>
            <person name="Singh A."/>
            <person name="Wilkins M.J."/>
            <person name="Williams K.H."/>
            <person name="Banfield J.F."/>
        </authorList>
    </citation>
    <scope>NUCLEOTIDE SEQUENCE [LARGE SCALE GENOMIC DNA]</scope>
</reference>
<proteinExistence type="inferred from homology"/>
<evidence type="ECO:0000256" key="2">
    <source>
        <dbReference type="ARBA" id="ARBA00022649"/>
    </source>
</evidence>
<dbReference type="PANTHER" id="PTHR34873">
    <property type="entry name" value="SSR1766 PROTEIN"/>
    <property type="match status" value="1"/>
</dbReference>
<dbReference type="Pfam" id="PF07927">
    <property type="entry name" value="HicA_toxin"/>
    <property type="match status" value="1"/>
</dbReference>
<keyword evidence="3" id="KW-0540">Nuclease</keyword>
<protein>
    <recommendedName>
        <fullName evidence="10">YcfA family protein</fullName>
    </recommendedName>
</protein>
<evidence type="ECO:0000256" key="1">
    <source>
        <dbReference type="ARBA" id="ARBA00006620"/>
    </source>
</evidence>